<feature type="transmembrane region" description="Helical" evidence="5">
    <location>
        <begin position="450"/>
        <end position="469"/>
    </location>
</feature>
<feature type="transmembrane region" description="Helical" evidence="5">
    <location>
        <begin position="427"/>
        <end position="443"/>
    </location>
</feature>
<evidence type="ECO:0000313" key="7">
    <source>
        <dbReference type="Proteomes" id="UP000770330"/>
    </source>
</evidence>
<dbReference type="PRINTS" id="PR00249">
    <property type="entry name" value="GPCRSECRETIN"/>
</dbReference>
<keyword evidence="3 5" id="KW-1133">Transmembrane helix</keyword>
<feature type="transmembrane region" description="Helical" evidence="5">
    <location>
        <begin position="402"/>
        <end position="421"/>
    </location>
</feature>
<reference evidence="6" key="1">
    <citation type="submission" date="2020-04" db="EMBL/GenBank/DDBJ databases">
        <title>Deep metagenomics examines the oral microbiome during advanced dental caries in children, revealing novel taxa and co-occurrences with host molecules.</title>
        <authorList>
            <person name="Baker J.L."/>
            <person name="Morton J.T."/>
            <person name="Dinis M."/>
            <person name="Alvarez R."/>
            <person name="Tran N.C."/>
            <person name="Knight R."/>
            <person name="Edlund A."/>
        </authorList>
    </citation>
    <scope>NUCLEOTIDE SEQUENCE</scope>
    <source>
        <strain evidence="6">JCVI_39_bin.18</strain>
    </source>
</reference>
<keyword evidence="4 5" id="KW-0472">Membrane</keyword>
<evidence type="ECO:0000256" key="3">
    <source>
        <dbReference type="ARBA" id="ARBA00022989"/>
    </source>
</evidence>
<organism evidence="6 7">
    <name type="scientific">Rothia mucilaginosa</name>
    <dbReference type="NCBI Taxonomy" id="43675"/>
    <lineage>
        <taxon>Bacteria</taxon>
        <taxon>Bacillati</taxon>
        <taxon>Actinomycetota</taxon>
        <taxon>Actinomycetes</taxon>
        <taxon>Micrococcales</taxon>
        <taxon>Micrococcaceae</taxon>
        <taxon>Rothia</taxon>
    </lineage>
</organism>
<protein>
    <submittedName>
        <fullName evidence="6">Uncharacterized protein</fullName>
    </submittedName>
</protein>
<feature type="transmembrane region" description="Helical" evidence="5">
    <location>
        <begin position="205"/>
        <end position="227"/>
    </location>
</feature>
<evidence type="ECO:0000256" key="1">
    <source>
        <dbReference type="ARBA" id="ARBA00004141"/>
    </source>
</evidence>
<dbReference type="GO" id="GO:0004930">
    <property type="term" value="F:G protein-coupled receptor activity"/>
    <property type="evidence" value="ECO:0007669"/>
    <property type="project" value="InterPro"/>
</dbReference>
<dbReference type="Proteomes" id="UP000770330">
    <property type="component" value="Unassembled WGS sequence"/>
</dbReference>
<comment type="caution">
    <text evidence="6">The sequence shown here is derived from an EMBL/GenBank/DDBJ whole genome shotgun (WGS) entry which is preliminary data.</text>
</comment>
<feature type="transmembrane region" description="Helical" evidence="5">
    <location>
        <begin position="309"/>
        <end position="328"/>
    </location>
</feature>
<comment type="subcellular location">
    <subcellularLocation>
        <location evidence="1">Membrane</location>
        <topology evidence="1">Multi-pass membrane protein</topology>
    </subcellularLocation>
</comment>
<feature type="transmembrane region" description="Helical" evidence="5">
    <location>
        <begin position="362"/>
        <end position="390"/>
    </location>
</feature>
<keyword evidence="2 5" id="KW-0812">Transmembrane</keyword>
<accession>A0A930L2N4</accession>
<sequence>MAEHSGRSKRSSNLHNLFHGFIASPLPTLEAPRSSVKGTGHSTASAPNHSELLPAHRTWIPALLIWGIACVVHLLVFTIALEQHRNHPLIDFGQHNDLLGFLNRWDALLYERIYTDWYPQELPMRPNGTVDNNTWAFMPLQPLIAGGIANAFGIEYRVATLALTLVAGFALAYVLHRLFIGCLNWRDRGVFDTRALVGDESRNRLALWAVAVYAFSVASPVFITGYAEALSVLLIALSVWCVLRGRYLMLLPVALLAALSRPVGVPLGAFVGLWWFWCTAVDYRRRLGGDLRFAPADAWAVFRGRFGQLMSALLVCFFAFAHPLHAALHTGRLDAYFATELGWSNRKPGEGHQFFIQWVLRIYYYLGGTLPKIVVAILFIAAMVGFYYWISRKFSRTLIHPALWLWTGCYMGYLFIFWLPISSTIRILLPLFPLALLVAAYLPKSRWYRPTLVTLGLIASIPWILILWGDQMMFGTAVLVP</sequence>
<dbReference type="RefSeq" id="WP_049327104.1">
    <property type="nucleotide sequence ID" value="NZ_JABZXO010000021.1"/>
</dbReference>
<gene>
    <name evidence="6" type="ORF">HXO61_07580</name>
</gene>
<dbReference type="InterPro" id="IPR000832">
    <property type="entry name" value="GPCR_2_secretin-like"/>
</dbReference>
<evidence type="ECO:0000256" key="5">
    <source>
        <dbReference type="SAM" id="Phobius"/>
    </source>
</evidence>
<name>A0A930L2N4_9MICC</name>
<proteinExistence type="predicted"/>
<dbReference type="EMBL" id="JABZXO010000021">
    <property type="protein sequence ID" value="MBF1657774.1"/>
    <property type="molecule type" value="Genomic_DNA"/>
</dbReference>
<feature type="transmembrane region" description="Helical" evidence="5">
    <location>
        <begin position="59"/>
        <end position="81"/>
    </location>
</feature>
<dbReference type="GO" id="GO:0016020">
    <property type="term" value="C:membrane"/>
    <property type="evidence" value="ECO:0007669"/>
    <property type="project" value="UniProtKB-SubCell"/>
</dbReference>
<dbReference type="AlphaFoldDB" id="A0A930L2N4"/>
<evidence type="ECO:0000313" key="6">
    <source>
        <dbReference type="EMBL" id="MBF1657774.1"/>
    </source>
</evidence>
<evidence type="ECO:0000256" key="2">
    <source>
        <dbReference type="ARBA" id="ARBA00022692"/>
    </source>
</evidence>
<evidence type="ECO:0000256" key="4">
    <source>
        <dbReference type="ARBA" id="ARBA00023136"/>
    </source>
</evidence>
<feature type="transmembrane region" description="Helical" evidence="5">
    <location>
        <begin position="160"/>
        <end position="185"/>
    </location>
</feature>
<feature type="transmembrane region" description="Helical" evidence="5">
    <location>
        <begin position="247"/>
        <end position="277"/>
    </location>
</feature>